<evidence type="ECO:0000256" key="3">
    <source>
        <dbReference type="ARBA" id="ARBA00022692"/>
    </source>
</evidence>
<keyword evidence="4 6" id="KW-1133">Transmembrane helix</keyword>
<dbReference type="GO" id="GO:0005886">
    <property type="term" value="C:plasma membrane"/>
    <property type="evidence" value="ECO:0007669"/>
    <property type="project" value="UniProtKB-SubCell"/>
</dbReference>
<dbReference type="Proteomes" id="UP001160148">
    <property type="component" value="Unassembled WGS sequence"/>
</dbReference>
<comment type="subcellular location">
    <subcellularLocation>
        <location evidence="1 6">Cell membrane</location>
        <topology evidence="1 6">Multi-pass membrane protein</topology>
    </subcellularLocation>
</comment>
<evidence type="ECO:0000313" key="7">
    <source>
        <dbReference type="EMBL" id="CAI6354271.1"/>
    </source>
</evidence>
<evidence type="ECO:0000256" key="1">
    <source>
        <dbReference type="ARBA" id="ARBA00004651"/>
    </source>
</evidence>
<sequence length="397" mass="46733">MNAFIVTLRPILMLCKIVGIINTSYYFESNGLLVKNTNSKCRLLFEFSKTVIMLIFTYYNLKKLSFLDSLILYKFWTAIITSRISETWIIKLINGIIEFDQNLTSLPTYLQTYRRQYDKKCLNIIFICAFLYYTVITLLLMYLYPIKRMDINVIFIYFVRISFIVDFTVIVSSYFYLHNLQYRFEILNDIWKFLPAGLLAVPGECSHYDIAMMVDHIRLLHAQLSDILRVFSLGYGQMLLGYFVFSYINMLVFFFFTFYFKYPTSSENNDMNMILKKTAPFVYNLQNIICTMSIITAAARVHDKKRQIISYLRLTRISNLSIPLKIQIKMFMNQVSIFESTEITAYGIFSINLNLVISILILLISGITTLIQMNEHPFIWQTINSILNFYKKLNVSN</sequence>
<dbReference type="InterPro" id="IPR013604">
    <property type="entry name" value="7TM_chemorcpt"/>
</dbReference>
<evidence type="ECO:0000256" key="2">
    <source>
        <dbReference type="ARBA" id="ARBA00022475"/>
    </source>
</evidence>
<accession>A0AAV0WEF7</accession>
<gene>
    <name evidence="7" type="ORF">MEUPH1_LOCUS10293</name>
</gene>
<reference evidence="7 8" key="1">
    <citation type="submission" date="2023-01" db="EMBL/GenBank/DDBJ databases">
        <authorList>
            <person name="Whitehead M."/>
        </authorList>
    </citation>
    <scope>NUCLEOTIDE SEQUENCE [LARGE SCALE GENOMIC DNA]</scope>
</reference>
<feature type="transmembrane region" description="Helical" evidence="6">
    <location>
        <begin position="43"/>
        <end position="61"/>
    </location>
</feature>
<dbReference type="GO" id="GO:0007165">
    <property type="term" value="P:signal transduction"/>
    <property type="evidence" value="ECO:0007669"/>
    <property type="project" value="UniProtKB-KW"/>
</dbReference>
<feature type="transmembrane region" description="Helical" evidence="6">
    <location>
        <begin position="239"/>
        <end position="260"/>
    </location>
</feature>
<evidence type="ECO:0000256" key="6">
    <source>
        <dbReference type="RuleBase" id="RU363108"/>
    </source>
</evidence>
<comment type="caution">
    <text evidence="7">The sequence shown here is derived from an EMBL/GenBank/DDBJ whole genome shotgun (WGS) entry which is preliminary data.</text>
</comment>
<dbReference type="EMBL" id="CARXXK010000002">
    <property type="protein sequence ID" value="CAI6354271.1"/>
    <property type="molecule type" value="Genomic_DNA"/>
</dbReference>
<keyword evidence="5 6" id="KW-0472">Membrane</keyword>
<dbReference type="AlphaFoldDB" id="A0AAV0WEF7"/>
<protein>
    <recommendedName>
        <fullName evidence="6">Gustatory receptor</fullName>
    </recommendedName>
</protein>
<comment type="similarity">
    <text evidence="6">Belongs to the insect chemoreceptor superfamily. Gustatory receptor (GR) family.</text>
</comment>
<proteinExistence type="inferred from homology"/>
<comment type="function">
    <text evidence="6">Gustatory receptor which mediates acceptance or avoidance behavior, depending on its substrates.</text>
</comment>
<keyword evidence="2 6" id="KW-1003">Cell membrane</keyword>
<feature type="transmembrane region" description="Helical" evidence="6">
    <location>
        <begin position="280"/>
        <end position="299"/>
    </location>
</feature>
<evidence type="ECO:0000256" key="4">
    <source>
        <dbReference type="ARBA" id="ARBA00022989"/>
    </source>
</evidence>
<evidence type="ECO:0000313" key="8">
    <source>
        <dbReference type="Proteomes" id="UP001160148"/>
    </source>
</evidence>
<organism evidence="7 8">
    <name type="scientific">Macrosiphum euphorbiae</name>
    <name type="common">potato aphid</name>
    <dbReference type="NCBI Taxonomy" id="13131"/>
    <lineage>
        <taxon>Eukaryota</taxon>
        <taxon>Metazoa</taxon>
        <taxon>Ecdysozoa</taxon>
        <taxon>Arthropoda</taxon>
        <taxon>Hexapoda</taxon>
        <taxon>Insecta</taxon>
        <taxon>Pterygota</taxon>
        <taxon>Neoptera</taxon>
        <taxon>Paraneoptera</taxon>
        <taxon>Hemiptera</taxon>
        <taxon>Sternorrhyncha</taxon>
        <taxon>Aphidomorpha</taxon>
        <taxon>Aphidoidea</taxon>
        <taxon>Aphididae</taxon>
        <taxon>Macrosiphini</taxon>
        <taxon>Macrosiphum</taxon>
    </lineage>
</organism>
<keyword evidence="3 6" id="KW-0812">Transmembrane</keyword>
<name>A0AAV0WEF7_9HEMI</name>
<feature type="transmembrane region" description="Helical" evidence="6">
    <location>
        <begin position="154"/>
        <end position="177"/>
    </location>
</feature>
<dbReference type="Pfam" id="PF08395">
    <property type="entry name" value="7tm_7"/>
    <property type="match status" value="1"/>
</dbReference>
<evidence type="ECO:0000256" key="5">
    <source>
        <dbReference type="ARBA" id="ARBA00023136"/>
    </source>
</evidence>
<keyword evidence="8" id="KW-1185">Reference proteome</keyword>
<keyword evidence="6" id="KW-0675">Receptor</keyword>
<dbReference type="GO" id="GO:0050909">
    <property type="term" value="P:sensory perception of taste"/>
    <property type="evidence" value="ECO:0007669"/>
    <property type="project" value="InterPro"/>
</dbReference>
<comment type="caution">
    <text evidence="6">Lacks conserved residue(s) required for the propagation of feature annotation.</text>
</comment>
<feature type="transmembrane region" description="Helical" evidence="6">
    <location>
        <begin position="121"/>
        <end position="142"/>
    </location>
</feature>
<keyword evidence="6" id="KW-0807">Transducer</keyword>
<feature type="transmembrane region" description="Helical" evidence="6">
    <location>
        <begin position="348"/>
        <end position="371"/>
    </location>
</feature>